<evidence type="ECO:0000313" key="4">
    <source>
        <dbReference type="Proteomes" id="UP000824469"/>
    </source>
</evidence>
<comment type="caution">
    <text evidence="3">The sequence shown here is derived from an EMBL/GenBank/DDBJ whole genome shotgun (WGS) entry which is preliminary data.</text>
</comment>
<dbReference type="Gene3D" id="3.30.360.10">
    <property type="entry name" value="Dihydrodipicolinate Reductase, domain 2"/>
    <property type="match status" value="1"/>
</dbReference>
<dbReference type="InterPro" id="IPR058924">
    <property type="entry name" value="AGPR_dimerisation_dom"/>
</dbReference>
<evidence type="ECO:0000256" key="1">
    <source>
        <dbReference type="PROSITE-ProRule" id="PRU10010"/>
    </source>
</evidence>
<dbReference type="PANTHER" id="PTHR32338:SF10">
    <property type="entry name" value="N-ACETYL-GAMMA-GLUTAMYL-PHOSPHATE REDUCTASE, CHLOROPLASTIC-RELATED"/>
    <property type="match status" value="1"/>
</dbReference>
<proteinExistence type="predicted"/>
<name>A0AA38KNV7_TAXCH</name>
<dbReference type="InterPro" id="IPR050085">
    <property type="entry name" value="AGPR"/>
</dbReference>
<dbReference type="GO" id="GO:0003942">
    <property type="term" value="F:N-acetyl-gamma-glutamyl-phosphate reductase activity"/>
    <property type="evidence" value="ECO:0007669"/>
    <property type="project" value="InterPro"/>
</dbReference>
<evidence type="ECO:0000259" key="2">
    <source>
        <dbReference type="Pfam" id="PF22698"/>
    </source>
</evidence>
<sequence length="238" mass="25998">MNGQSSLRCDDLSRSDVSMMASTLSGGAVCACTYQVYGLDEAFDAKKVRMQSKEPSKQIFEDIAFLSNRVSKGENLSCFVVAEMLENMSKHVPCLGGVGFGLLHSVLASWHILKSEVLENVVNGEVLITFQNKALGSLQSDKDLTMNQRMTKEAVYGLTELLREEIHDACLVANPGCYPTSVQLPLIPLLKARLIQTYNIIIDAKSGVSGAGRGAKEANLYTEIAEGIHSYGITRHRH</sequence>
<dbReference type="Gene3D" id="3.40.50.720">
    <property type="entry name" value="NAD(P)-binding Rossmann-like Domain"/>
    <property type="match status" value="1"/>
</dbReference>
<reference evidence="3 4" key="1">
    <citation type="journal article" date="2021" name="Nat. Plants">
        <title>The Taxus genome provides insights into paclitaxel biosynthesis.</title>
        <authorList>
            <person name="Xiong X."/>
            <person name="Gou J."/>
            <person name="Liao Q."/>
            <person name="Li Y."/>
            <person name="Zhou Q."/>
            <person name="Bi G."/>
            <person name="Li C."/>
            <person name="Du R."/>
            <person name="Wang X."/>
            <person name="Sun T."/>
            <person name="Guo L."/>
            <person name="Liang H."/>
            <person name="Lu P."/>
            <person name="Wu Y."/>
            <person name="Zhang Z."/>
            <person name="Ro D.K."/>
            <person name="Shang Y."/>
            <person name="Huang S."/>
            <person name="Yan J."/>
        </authorList>
    </citation>
    <scope>NUCLEOTIDE SEQUENCE [LARGE SCALE GENOMIC DNA]</scope>
    <source>
        <strain evidence="3">Ta-2019</strain>
    </source>
</reference>
<accession>A0AA38KNV7</accession>
<dbReference type="Pfam" id="PF22698">
    <property type="entry name" value="Semialdhyde_dhC_1"/>
    <property type="match status" value="1"/>
</dbReference>
<organism evidence="3 4">
    <name type="scientific">Taxus chinensis</name>
    <name type="common">Chinese yew</name>
    <name type="synonym">Taxus wallichiana var. chinensis</name>
    <dbReference type="NCBI Taxonomy" id="29808"/>
    <lineage>
        <taxon>Eukaryota</taxon>
        <taxon>Viridiplantae</taxon>
        <taxon>Streptophyta</taxon>
        <taxon>Embryophyta</taxon>
        <taxon>Tracheophyta</taxon>
        <taxon>Spermatophyta</taxon>
        <taxon>Pinopsida</taxon>
        <taxon>Pinidae</taxon>
        <taxon>Conifers II</taxon>
        <taxon>Cupressales</taxon>
        <taxon>Taxaceae</taxon>
        <taxon>Taxus</taxon>
    </lineage>
</organism>
<dbReference type="PANTHER" id="PTHR32338">
    <property type="entry name" value="N-ACETYL-GAMMA-GLUTAMYL-PHOSPHATE REDUCTASE, CHLOROPLASTIC-RELATED-RELATED"/>
    <property type="match status" value="1"/>
</dbReference>
<feature type="active site" evidence="1">
    <location>
        <position position="177"/>
    </location>
</feature>
<protein>
    <recommendedName>
        <fullName evidence="2">N-acetyl-gamma-glutamyl-phosphate reductase dimerisation domain-containing protein</fullName>
    </recommendedName>
</protein>
<dbReference type="Proteomes" id="UP000824469">
    <property type="component" value="Unassembled WGS sequence"/>
</dbReference>
<gene>
    <name evidence="3" type="ORF">KI387_036824</name>
</gene>
<dbReference type="SUPFAM" id="SSF55347">
    <property type="entry name" value="Glyceraldehyde-3-phosphate dehydrogenase-like, C-terminal domain"/>
    <property type="match status" value="1"/>
</dbReference>
<dbReference type="PROSITE" id="PS01224">
    <property type="entry name" value="ARGC"/>
    <property type="match status" value="1"/>
</dbReference>
<keyword evidence="4" id="KW-1185">Reference proteome</keyword>
<dbReference type="GO" id="GO:0008652">
    <property type="term" value="P:amino acid biosynthetic process"/>
    <property type="evidence" value="ECO:0007669"/>
    <property type="project" value="UniProtKB-KW"/>
</dbReference>
<feature type="domain" description="N-acetyl-gamma-glutamyl-phosphate reductase dimerisation" evidence="2">
    <location>
        <begin position="177"/>
        <end position="238"/>
    </location>
</feature>
<evidence type="ECO:0000313" key="3">
    <source>
        <dbReference type="EMBL" id="KAH9308913.1"/>
    </source>
</evidence>
<dbReference type="InterPro" id="IPR023013">
    <property type="entry name" value="AGPR_AS"/>
</dbReference>
<feature type="non-terminal residue" evidence="3">
    <location>
        <position position="1"/>
    </location>
</feature>
<dbReference type="AlphaFoldDB" id="A0AA38KNV7"/>
<dbReference type="EMBL" id="JAHRHJ020000007">
    <property type="protein sequence ID" value="KAH9308913.1"/>
    <property type="molecule type" value="Genomic_DNA"/>
</dbReference>